<dbReference type="EC" id="2.4.-.-" evidence="2"/>
<keyword evidence="3" id="KW-1185">Reference proteome</keyword>
<keyword evidence="2" id="KW-0328">Glycosyltransferase</keyword>
<accession>A0ABW2S1Q3</accession>
<name>A0ABW2S1Q3_9NOCA</name>
<proteinExistence type="predicted"/>
<dbReference type="Proteomes" id="UP001596484">
    <property type="component" value="Unassembled WGS sequence"/>
</dbReference>
<organism evidence="2 3">
    <name type="scientific">Rhodococcus daqingensis</name>
    <dbReference type="NCBI Taxonomy" id="2479363"/>
    <lineage>
        <taxon>Bacteria</taxon>
        <taxon>Bacillati</taxon>
        <taxon>Actinomycetota</taxon>
        <taxon>Actinomycetes</taxon>
        <taxon>Mycobacteriales</taxon>
        <taxon>Nocardiaceae</taxon>
        <taxon>Rhodococcus</taxon>
    </lineage>
</organism>
<sequence>MRQPPKLVSVVIPAYNARGVIDEQLEALAAQDYAGDLEVVVGDNRSTDGLGDHLADHPLRERLRLRYVDAPDVQCAAHARNAGVAASNGEFLAFCDADDRAHPGWLSALVEAAREFDMVSGGLETGSINAPEIAERVIMAPPERGFEFPGFLAFASGSNCGVWRDVFDAVGGWDESFGHAGEDMDFSWRTQLAGYSLGHAPEAMTAYRLRTSYRALWDQSVSYGEVDPLLYARYRADGFRRNLLALPVVAVLLVIRNPLLPRAVTRLPRGQWLTYLARAVGRVRGSIRHRVWFV</sequence>
<dbReference type="InterPro" id="IPR050834">
    <property type="entry name" value="Glycosyltransf_2"/>
</dbReference>
<dbReference type="InterPro" id="IPR029044">
    <property type="entry name" value="Nucleotide-diphossugar_trans"/>
</dbReference>
<feature type="domain" description="Glycosyltransferase 2-like" evidence="1">
    <location>
        <begin position="9"/>
        <end position="170"/>
    </location>
</feature>
<evidence type="ECO:0000259" key="1">
    <source>
        <dbReference type="Pfam" id="PF00535"/>
    </source>
</evidence>
<dbReference type="RefSeq" id="WP_378406874.1">
    <property type="nucleotide sequence ID" value="NZ_JBHTCS010000021.1"/>
</dbReference>
<dbReference type="InterPro" id="IPR001173">
    <property type="entry name" value="Glyco_trans_2-like"/>
</dbReference>
<dbReference type="PANTHER" id="PTHR43685">
    <property type="entry name" value="GLYCOSYLTRANSFERASE"/>
    <property type="match status" value="1"/>
</dbReference>
<dbReference type="SUPFAM" id="SSF53448">
    <property type="entry name" value="Nucleotide-diphospho-sugar transferases"/>
    <property type="match status" value="1"/>
</dbReference>
<gene>
    <name evidence="2" type="ORF">ACFQS9_17300</name>
</gene>
<dbReference type="EMBL" id="JBHTCS010000021">
    <property type="protein sequence ID" value="MFC7449654.1"/>
    <property type="molecule type" value="Genomic_DNA"/>
</dbReference>
<comment type="caution">
    <text evidence="2">The sequence shown here is derived from an EMBL/GenBank/DDBJ whole genome shotgun (WGS) entry which is preliminary data.</text>
</comment>
<dbReference type="PANTHER" id="PTHR43685:SF2">
    <property type="entry name" value="GLYCOSYLTRANSFERASE 2-LIKE DOMAIN-CONTAINING PROTEIN"/>
    <property type="match status" value="1"/>
</dbReference>
<dbReference type="GO" id="GO:0016757">
    <property type="term" value="F:glycosyltransferase activity"/>
    <property type="evidence" value="ECO:0007669"/>
    <property type="project" value="UniProtKB-KW"/>
</dbReference>
<dbReference type="Pfam" id="PF00535">
    <property type="entry name" value="Glycos_transf_2"/>
    <property type="match status" value="1"/>
</dbReference>
<keyword evidence="2" id="KW-0808">Transferase</keyword>
<protein>
    <submittedName>
        <fullName evidence="2">Glycosyltransferase</fullName>
        <ecNumber evidence="2">2.4.-.-</ecNumber>
    </submittedName>
</protein>
<evidence type="ECO:0000313" key="2">
    <source>
        <dbReference type="EMBL" id="MFC7449654.1"/>
    </source>
</evidence>
<evidence type="ECO:0000313" key="3">
    <source>
        <dbReference type="Proteomes" id="UP001596484"/>
    </source>
</evidence>
<dbReference type="Gene3D" id="3.90.550.10">
    <property type="entry name" value="Spore Coat Polysaccharide Biosynthesis Protein SpsA, Chain A"/>
    <property type="match status" value="1"/>
</dbReference>
<reference evidence="3" key="1">
    <citation type="journal article" date="2019" name="Int. J. Syst. Evol. Microbiol.">
        <title>The Global Catalogue of Microorganisms (GCM) 10K type strain sequencing project: providing services to taxonomists for standard genome sequencing and annotation.</title>
        <authorList>
            <consortium name="The Broad Institute Genomics Platform"/>
            <consortium name="The Broad Institute Genome Sequencing Center for Infectious Disease"/>
            <person name="Wu L."/>
            <person name="Ma J."/>
        </authorList>
    </citation>
    <scope>NUCLEOTIDE SEQUENCE [LARGE SCALE GENOMIC DNA]</scope>
    <source>
        <strain evidence="3">ICMP 19430</strain>
    </source>
</reference>